<dbReference type="GO" id="GO:0044547">
    <property type="term" value="F:DNA topoisomerase binding"/>
    <property type="evidence" value="ECO:0007669"/>
    <property type="project" value="TreeGrafter"/>
</dbReference>
<gene>
    <name evidence="1" type="primary">WH47_00853</name>
    <name evidence="1" type="ORF">NPIL_133061</name>
</gene>
<dbReference type="InterPro" id="IPR052709">
    <property type="entry name" value="Transposase-MT_Hybrid"/>
</dbReference>
<dbReference type="PANTHER" id="PTHR46060:SF2">
    <property type="entry name" value="HISTONE-LYSINE N-METHYLTRANSFERASE SETMAR"/>
    <property type="match status" value="1"/>
</dbReference>
<dbReference type="GO" id="GO:0003697">
    <property type="term" value="F:single-stranded DNA binding"/>
    <property type="evidence" value="ECO:0007669"/>
    <property type="project" value="TreeGrafter"/>
</dbReference>
<evidence type="ECO:0000313" key="1">
    <source>
        <dbReference type="EMBL" id="GFS62168.1"/>
    </source>
</evidence>
<organism evidence="1 2">
    <name type="scientific">Nephila pilipes</name>
    <name type="common">Giant wood spider</name>
    <name type="synonym">Nephila maculata</name>
    <dbReference type="NCBI Taxonomy" id="299642"/>
    <lineage>
        <taxon>Eukaryota</taxon>
        <taxon>Metazoa</taxon>
        <taxon>Ecdysozoa</taxon>
        <taxon>Arthropoda</taxon>
        <taxon>Chelicerata</taxon>
        <taxon>Arachnida</taxon>
        <taxon>Araneae</taxon>
        <taxon>Araneomorphae</taxon>
        <taxon>Entelegynae</taxon>
        <taxon>Araneoidea</taxon>
        <taxon>Nephilidae</taxon>
        <taxon>Nephila</taxon>
    </lineage>
</organism>
<keyword evidence="2" id="KW-1185">Reference proteome</keyword>
<reference evidence="1" key="1">
    <citation type="submission" date="2020-08" db="EMBL/GenBank/DDBJ databases">
        <title>Multicomponent nature underlies the extraordinary mechanical properties of spider dragline silk.</title>
        <authorList>
            <person name="Kono N."/>
            <person name="Nakamura H."/>
            <person name="Mori M."/>
            <person name="Yoshida Y."/>
            <person name="Ohtoshi R."/>
            <person name="Malay A.D."/>
            <person name="Moran D.A.P."/>
            <person name="Tomita M."/>
            <person name="Numata K."/>
            <person name="Arakawa K."/>
        </authorList>
    </citation>
    <scope>NUCLEOTIDE SEQUENCE</scope>
</reference>
<dbReference type="GO" id="GO:0042800">
    <property type="term" value="F:histone H3K4 methyltransferase activity"/>
    <property type="evidence" value="ECO:0007669"/>
    <property type="project" value="TreeGrafter"/>
</dbReference>
<dbReference type="OrthoDB" id="6433921at2759"/>
<dbReference type="GO" id="GO:0046975">
    <property type="term" value="F:histone H3K36 methyltransferase activity"/>
    <property type="evidence" value="ECO:0007669"/>
    <property type="project" value="TreeGrafter"/>
</dbReference>
<dbReference type="GO" id="GO:0006303">
    <property type="term" value="P:double-strand break repair via nonhomologous end joining"/>
    <property type="evidence" value="ECO:0007669"/>
    <property type="project" value="TreeGrafter"/>
</dbReference>
<dbReference type="GO" id="GO:0000014">
    <property type="term" value="F:single-stranded DNA endodeoxyribonuclease activity"/>
    <property type="evidence" value="ECO:0007669"/>
    <property type="project" value="TreeGrafter"/>
</dbReference>
<dbReference type="EMBL" id="BMAW01047667">
    <property type="protein sequence ID" value="GFS62168.1"/>
    <property type="molecule type" value="Genomic_DNA"/>
</dbReference>
<dbReference type="GO" id="GO:0000729">
    <property type="term" value="P:DNA double-strand break processing"/>
    <property type="evidence" value="ECO:0007669"/>
    <property type="project" value="TreeGrafter"/>
</dbReference>
<dbReference type="GO" id="GO:0031297">
    <property type="term" value="P:replication fork processing"/>
    <property type="evidence" value="ECO:0007669"/>
    <property type="project" value="TreeGrafter"/>
</dbReference>
<accession>A0A8X6JVR1</accession>
<dbReference type="Proteomes" id="UP000887013">
    <property type="component" value="Unassembled WGS sequence"/>
</dbReference>
<evidence type="ECO:0000313" key="2">
    <source>
        <dbReference type="Proteomes" id="UP000887013"/>
    </source>
</evidence>
<sequence>MHQKLQPLCPALFNRKGLILVHDNTIFHVSQMTARKFNELRCETLPHLVYSLDLSPTAYYFFKHIDSFLQKNVFNNQAATENAFEEFIGSPLQNSKKSESIDLFLVGKNT</sequence>
<dbReference type="PANTHER" id="PTHR46060">
    <property type="entry name" value="MARINER MOS1 TRANSPOSASE-LIKE PROTEIN"/>
    <property type="match status" value="1"/>
</dbReference>
<dbReference type="AlphaFoldDB" id="A0A8X6JVR1"/>
<dbReference type="GO" id="GO:0035861">
    <property type="term" value="C:site of double-strand break"/>
    <property type="evidence" value="ECO:0007669"/>
    <property type="project" value="TreeGrafter"/>
</dbReference>
<dbReference type="GO" id="GO:0000793">
    <property type="term" value="C:condensed chromosome"/>
    <property type="evidence" value="ECO:0007669"/>
    <property type="project" value="TreeGrafter"/>
</dbReference>
<dbReference type="GO" id="GO:0044774">
    <property type="term" value="P:mitotic DNA integrity checkpoint signaling"/>
    <property type="evidence" value="ECO:0007669"/>
    <property type="project" value="TreeGrafter"/>
</dbReference>
<dbReference type="GO" id="GO:0015074">
    <property type="term" value="P:DNA integration"/>
    <property type="evidence" value="ECO:0007669"/>
    <property type="project" value="TreeGrafter"/>
</dbReference>
<name>A0A8X6JVR1_NEPPI</name>
<dbReference type="GO" id="GO:0003690">
    <property type="term" value="F:double-stranded DNA binding"/>
    <property type="evidence" value="ECO:0007669"/>
    <property type="project" value="TreeGrafter"/>
</dbReference>
<comment type="caution">
    <text evidence="1">The sequence shown here is derived from an EMBL/GenBank/DDBJ whole genome shotgun (WGS) entry which is preliminary data.</text>
</comment>
<dbReference type="InterPro" id="IPR036397">
    <property type="entry name" value="RNaseH_sf"/>
</dbReference>
<dbReference type="Gene3D" id="3.30.420.10">
    <property type="entry name" value="Ribonuclease H-like superfamily/Ribonuclease H"/>
    <property type="match status" value="1"/>
</dbReference>
<dbReference type="GO" id="GO:0005634">
    <property type="term" value="C:nucleus"/>
    <property type="evidence" value="ECO:0007669"/>
    <property type="project" value="TreeGrafter"/>
</dbReference>
<proteinExistence type="predicted"/>
<protein>
    <submittedName>
        <fullName evidence="1">Histone-lysine N-methyltransferase SETMAR</fullName>
    </submittedName>
</protein>